<dbReference type="EMBL" id="LSRL02002627">
    <property type="protein sequence ID" value="TDG38610.1"/>
    <property type="molecule type" value="Genomic_DNA"/>
</dbReference>
<evidence type="ECO:0000313" key="2">
    <source>
        <dbReference type="EMBL" id="TDG38610.1"/>
    </source>
</evidence>
<feature type="non-terminal residue" evidence="2">
    <location>
        <position position="192"/>
    </location>
</feature>
<evidence type="ECO:0000313" key="3">
    <source>
        <dbReference type="Proteomes" id="UP000295192"/>
    </source>
</evidence>
<dbReference type="OrthoDB" id="342281at2759"/>
<accession>A0A484ARW8</accession>
<reference evidence="2 3" key="1">
    <citation type="journal article" date="2019" name="J. Hered.">
        <title>An Improved Genome Assembly for Drosophila navojoa, the Basal Species in the mojavensis Cluster.</title>
        <authorList>
            <person name="Vanderlinde T."/>
            <person name="Dupim E.G."/>
            <person name="Nazario-Yepiz N.O."/>
            <person name="Carvalho A.B."/>
        </authorList>
    </citation>
    <scope>NUCLEOTIDE SEQUENCE [LARGE SCALE GENOMIC DNA]</scope>
    <source>
        <strain evidence="2">Navoj_Jal97</strain>
        <tissue evidence="2">Whole organism</tissue>
    </source>
</reference>
<dbReference type="AlphaFoldDB" id="A0A484ARW8"/>
<feature type="region of interest" description="Disordered" evidence="1">
    <location>
        <begin position="155"/>
        <end position="178"/>
    </location>
</feature>
<gene>
    <name evidence="2" type="ORF">AWZ03_014968</name>
</gene>
<feature type="region of interest" description="Disordered" evidence="1">
    <location>
        <begin position="1"/>
        <end position="27"/>
    </location>
</feature>
<dbReference type="Proteomes" id="UP000295192">
    <property type="component" value="Unassembled WGS sequence"/>
</dbReference>
<protein>
    <submittedName>
        <fullName evidence="2">Uncharacterized protein</fullName>
    </submittedName>
</protein>
<sequence>MIGEPYQIETRRRSRSKTPFLHSNCDQENCERAGTEGHMNHKKKKQSVAPNVQTIMEEHVVETKISKTTSSSSSSSTITKSDGIKTTRSKAAALLTSDYSSEDVTPEPKRKATTVTTMITNTGKRFNDALNSLTAVTSTPRSELETAQNVLNTTQELQQQEQRKSRSNGNSKANLSDDHLAYIEYRNAGEYW</sequence>
<dbReference type="STRING" id="7232.A0A484ARW8"/>
<organism evidence="2 3">
    <name type="scientific">Drosophila navojoa</name>
    <name type="common">Fruit fly</name>
    <dbReference type="NCBI Taxonomy" id="7232"/>
    <lineage>
        <taxon>Eukaryota</taxon>
        <taxon>Metazoa</taxon>
        <taxon>Ecdysozoa</taxon>
        <taxon>Arthropoda</taxon>
        <taxon>Hexapoda</taxon>
        <taxon>Insecta</taxon>
        <taxon>Pterygota</taxon>
        <taxon>Neoptera</taxon>
        <taxon>Endopterygota</taxon>
        <taxon>Diptera</taxon>
        <taxon>Brachycera</taxon>
        <taxon>Muscomorpha</taxon>
        <taxon>Ephydroidea</taxon>
        <taxon>Drosophilidae</taxon>
        <taxon>Drosophila</taxon>
    </lineage>
</organism>
<name>A0A484ARW8_DRONA</name>
<proteinExistence type="predicted"/>
<feature type="region of interest" description="Disordered" evidence="1">
    <location>
        <begin position="64"/>
        <end position="85"/>
    </location>
</feature>
<feature type="compositionally biased region" description="Low complexity" evidence="1">
    <location>
        <begin position="66"/>
        <end position="85"/>
    </location>
</feature>
<keyword evidence="3" id="KW-1185">Reference proteome</keyword>
<comment type="caution">
    <text evidence="2">The sequence shown here is derived from an EMBL/GenBank/DDBJ whole genome shotgun (WGS) entry which is preliminary data.</text>
</comment>
<evidence type="ECO:0000256" key="1">
    <source>
        <dbReference type="SAM" id="MobiDB-lite"/>
    </source>
</evidence>